<keyword evidence="1" id="KW-1133">Transmembrane helix</keyword>
<sequence length="84" mass="9042">VIAAMLVGYVALTAAVNGILGLAVHGLTIQKVFSYLFSPFAYLLGLPTKDAMYVAELMGMKLATNEFVAMMDLTKHIHSMAPHT</sequence>
<proteinExistence type="predicted"/>
<comment type="caution">
    <text evidence="3">The sequence shown here is derived from an EMBL/GenBank/DDBJ whole genome shotgun (WGS) entry which is preliminary data.</text>
</comment>
<keyword evidence="1" id="KW-0812">Transmembrane</keyword>
<accession>A0ABW7NW64</accession>
<dbReference type="Proteomes" id="UP001610657">
    <property type="component" value="Unassembled WGS sequence"/>
</dbReference>
<dbReference type="EMBL" id="JAVCQK010000447">
    <property type="protein sequence ID" value="MFH7519155.1"/>
    <property type="molecule type" value="Genomic_DNA"/>
</dbReference>
<organism evidence="3 4">
    <name type="scientific">Pseudomonas syringae pv. tagetis</name>
    <dbReference type="NCBI Taxonomy" id="129140"/>
    <lineage>
        <taxon>Bacteria</taxon>
        <taxon>Pseudomonadati</taxon>
        <taxon>Pseudomonadota</taxon>
        <taxon>Gammaproteobacteria</taxon>
        <taxon>Pseudomonadales</taxon>
        <taxon>Pseudomonadaceae</taxon>
        <taxon>Pseudomonas</taxon>
    </lineage>
</organism>
<feature type="domain" description="Concentrative nucleoside transporter C-terminal" evidence="2">
    <location>
        <begin position="2"/>
        <end position="82"/>
    </location>
</feature>
<protein>
    <submittedName>
        <fullName evidence="3">Nucleoside transporter C-terminal domain-containing protein</fullName>
    </submittedName>
</protein>
<keyword evidence="4" id="KW-1185">Reference proteome</keyword>
<evidence type="ECO:0000259" key="2">
    <source>
        <dbReference type="Pfam" id="PF07662"/>
    </source>
</evidence>
<dbReference type="RefSeq" id="WP_395577891.1">
    <property type="nucleotide sequence ID" value="NZ_JAVCQK010000447.1"/>
</dbReference>
<dbReference type="PANTHER" id="PTHR10590:SF19">
    <property type="entry name" value="PURINE NUCLEOSIDE TRANSPORT PROTEIN NUPG"/>
    <property type="match status" value="1"/>
</dbReference>
<evidence type="ECO:0000313" key="3">
    <source>
        <dbReference type="EMBL" id="MFH7519155.1"/>
    </source>
</evidence>
<name>A0ABW7NW64_9PSED</name>
<evidence type="ECO:0000313" key="4">
    <source>
        <dbReference type="Proteomes" id="UP001610657"/>
    </source>
</evidence>
<evidence type="ECO:0000256" key="1">
    <source>
        <dbReference type="SAM" id="Phobius"/>
    </source>
</evidence>
<feature type="non-terminal residue" evidence="3">
    <location>
        <position position="1"/>
    </location>
</feature>
<dbReference type="PANTHER" id="PTHR10590">
    <property type="entry name" value="SODIUM/NUCLEOSIDE COTRANSPORTER"/>
    <property type="match status" value="1"/>
</dbReference>
<gene>
    <name evidence="3" type="ORF">RA271_28965</name>
</gene>
<dbReference type="Pfam" id="PF07662">
    <property type="entry name" value="Nucleos_tra2_C"/>
    <property type="match status" value="1"/>
</dbReference>
<feature type="transmembrane region" description="Helical" evidence="1">
    <location>
        <begin position="6"/>
        <end position="27"/>
    </location>
</feature>
<reference evidence="3 4" key="1">
    <citation type="submission" date="2023-08" db="EMBL/GenBank/DDBJ databases">
        <title>Genomic and mutational analysis of Pseudomonas syringae pv. tagetis EB037 pathogenicity on sunflower.</title>
        <authorList>
            <person name="Maul J.E."/>
        </authorList>
    </citation>
    <scope>NUCLEOTIDE SEQUENCE [LARGE SCALE GENOMIC DNA]</scope>
    <source>
        <strain evidence="3 4">EB037_T1</strain>
    </source>
</reference>
<dbReference type="InterPro" id="IPR011657">
    <property type="entry name" value="CNT_C_dom"/>
</dbReference>
<keyword evidence="1" id="KW-0472">Membrane</keyword>
<feature type="non-terminal residue" evidence="3">
    <location>
        <position position="84"/>
    </location>
</feature>
<dbReference type="InterPro" id="IPR008276">
    <property type="entry name" value="C_nuclsd_transpt"/>
</dbReference>